<dbReference type="Pfam" id="PF05795">
    <property type="entry name" value="Plasmodium_Vir"/>
    <property type="match status" value="1"/>
</dbReference>
<organism evidence="2 3">
    <name type="scientific">Plasmodium ovale wallikeri</name>
    <dbReference type="NCBI Taxonomy" id="864142"/>
    <lineage>
        <taxon>Eukaryota</taxon>
        <taxon>Sar</taxon>
        <taxon>Alveolata</taxon>
        <taxon>Apicomplexa</taxon>
        <taxon>Aconoidasida</taxon>
        <taxon>Haemosporida</taxon>
        <taxon>Plasmodiidae</taxon>
        <taxon>Plasmodium</taxon>
        <taxon>Plasmodium (Plasmodium)</taxon>
    </lineage>
</organism>
<proteinExistence type="predicted"/>
<evidence type="ECO:0000313" key="2">
    <source>
        <dbReference type="EMBL" id="SBT59289.1"/>
    </source>
</evidence>
<dbReference type="EMBL" id="FLRE01003160">
    <property type="protein sequence ID" value="SBT59289.1"/>
    <property type="molecule type" value="Genomic_DNA"/>
</dbReference>
<evidence type="ECO:0000256" key="1">
    <source>
        <dbReference type="SAM" id="Phobius"/>
    </source>
</evidence>
<dbReference type="AlphaFoldDB" id="A0A1A9ASR9"/>
<dbReference type="InterPro" id="IPR008780">
    <property type="entry name" value="Plasmodium_Vir"/>
</dbReference>
<gene>
    <name evidence="2" type="ORF">POVWA2_094390</name>
</gene>
<feature type="transmembrane region" description="Helical" evidence="1">
    <location>
        <begin position="225"/>
        <end position="252"/>
    </location>
</feature>
<dbReference type="Proteomes" id="UP000078550">
    <property type="component" value="Unassembled WGS sequence"/>
</dbReference>
<protein>
    <submittedName>
        <fullName evidence="2">PIR Superfamily Protein</fullName>
    </submittedName>
</protein>
<keyword evidence="1" id="KW-1133">Transmembrane helix</keyword>
<reference evidence="3" key="1">
    <citation type="submission" date="2016-05" db="EMBL/GenBank/DDBJ databases">
        <authorList>
            <person name="Naeem Raeece"/>
        </authorList>
    </citation>
    <scope>NUCLEOTIDE SEQUENCE [LARGE SCALE GENOMIC DNA]</scope>
</reference>
<keyword evidence="1" id="KW-0472">Membrane</keyword>
<name>A0A1A9ASR9_PLAOA</name>
<sequence length="296" mass="35173">MSPELQTYNKLPNPYFVYEKVLDNYKSDAETPEIYGCNEFISKHVNDSKYGAIKTCSIAIKFLNHLKERNDPSYQEYGCKYMYYWLYVEALESKKSINNALDLYRELNLLYNREHDGDNKFDKYISKFNNNTYEKVKKLIHIYDVFNTFASQATPEDPYMKCTSDCIKLFTSHAEECRTVYEKDFCDELNLFREKYNFFIQRIRNCEGEEYFLPPIEGFDAVSKIIIPVSLIFVTSFILPFLYKFTAFGPWINRLISKKKYMSDNINEETVQLLNSYEMEGHNSRKNNYNIAYNLS</sequence>
<accession>A0A1A9ASR9</accession>
<keyword evidence="1" id="KW-0812">Transmembrane</keyword>
<evidence type="ECO:0000313" key="3">
    <source>
        <dbReference type="Proteomes" id="UP000078550"/>
    </source>
</evidence>